<comment type="caution">
    <text evidence="5">The sequence shown here is derived from an EMBL/GenBank/DDBJ whole genome shotgun (WGS) entry which is preliminary data.</text>
</comment>
<dbReference type="PANTHER" id="PTHR11673">
    <property type="entry name" value="TRANSLATION INITIATION FACTOR 5A FAMILY MEMBER"/>
    <property type="match status" value="1"/>
</dbReference>
<dbReference type="GO" id="GO:0003723">
    <property type="term" value="F:RNA binding"/>
    <property type="evidence" value="ECO:0007669"/>
    <property type="project" value="InterPro"/>
</dbReference>
<name>A0AAX6FE03_IRIPA</name>
<dbReference type="InterPro" id="IPR001884">
    <property type="entry name" value="IF5A-like"/>
</dbReference>
<dbReference type="Pfam" id="PF21485">
    <property type="entry name" value="IF5A-like_N"/>
    <property type="match status" value="1"/>
</dbReference>
<accession>A0AAX6FE03</accession>
<dbReference type="EMBL" id="JANAVB010029617">
    <property type="protein sequence ID" value="KAJ6814624.1"/>
    <property type="molecule type" value="Genomic_DNA"/>
</dbReference>
<organism evidence="5 6">
    <name type="scientific">Iris pallida</name>
    <name type="common">Sweet iris</name>
    <dbReference type="NCBI Taxonomy" id="29817"/>
    <lineage>
        <taxon>Eukaryota</taxon>
        <taxon>Viridiplantae</taxon>
        <taxon>Streptophyta</taxon>
        <taxon>Embryophyta</taxon>
        <taxon>Tracheophyta</taxon>
        <taxon>Spermatophyta</taxon>
        <taxon>Magnoliopsida</taxon>
        <taxon>Liliopsida</taxon>
        <taxon>Asparagales</taxon>
        <taxon>Iridaceae</taxon>
        <taxon>Iridoideae</taxon>
        <taxon>Irideae</taxon>
        <taxon>Iris</taxon>
    </lineage>
</organism>
<feature type="domain" description="Translation initiation factor 5A C-terminal" evidence="4">
    <location>
        <begin position="113"/>
        <end position="182"/>
    </location>
</feature>
<evidence type="ECO:0000256" key="2">
    <source>
        <dbReference type="ARBA" id="ARBA00022917"/>
    </source>
</evidence>
<protein>
    <submittedName>
        <fullName evidence="5">Eukaryotic translation initiation factor 5A-2</fullName>
    </submittedName>
</protein>
<evidence type="ECO:0000259" key="4">
    <source>
        <dbReference type="SMART" id="SM01376"/>
    </source>
</evidence>
<evidence type="ECO:0000313" key="5">
    <source>
        <dbReference type="EMBL" id="KAJ6814624.1"/>
    </source>
</evidence>
<dbReference type="AlphaFoldDB" id="A0AAX6FE03"/>
<dbReference type="GO" id="GO:0043022">
    <property type="term" value="F:ribosome binding"/>
    <property type="evidence" value="ECO:0007669"/>
    <property type="project" value="InterPro"/>
</dbReference>
<dbReference type="Pfam" id="PF01287">
    <property type="entry name" value="eIF-5a"/>
    <property type="match status" value="1"/>
</dbReference>
<dbReference type="GO" id="GO:0045901">
    <property type="term" value="P:positive regulation of translational elongation"/>
    <property type="evidence" value="ECO:0007669"/>
    <property type="project" value="InterPro"/>
</dbReference>
<dbReference type="NCBIfam" id="TIGR00037">
    <property type="entry name" value="eIF_5A"/>
    <property type="match status" value="1"/>
</dbReference>
<dbReference type="Gene3D" id="2.40.50.140">
    <property type="entry name" value="Nucleic acid-binding proteins"/>
    <property type="match status" value="1"/>
</dbReference>
<dbReference type="SUPFAM" id="SSF50104">
    <property type="entry name" value="Translation proteins SH3-like domain"/>
    <property type="match status" value="1"/>
</dbReference>
<dbReference type="FunFam" id="2.40.50.140:FF:000034">
    <property type="entry name" value="Eukaryotic translation initiation factor 5A"/>
    <property type="match status" value="1"/>
</dbReference>
<dbReference type="SMART" id="SM01376">
    <property type="entry name" value="eIF-5a"/>
    <property type="match status" value="1"/>
</dbReference>
<dbReference type="InterPro" id="IPR012340">
    <property type="entry name" value="NA-bd_OB-fold"/>
</dbReference>
<gene>
    <name evidence="5" type="ORF">M6B38_137440</name>
</gene>
<dbReference type="InterPro" id="IPR048670">
    <property type="entry name" value="IF5A-like_N"/>
</dbReference>
<dbReference type="GO" id="GO:0003746">
    <property type="term" value="F:translation elongation factor activity"/>
    <property type="evidence" value="ECO:0007669"/>
    <property type="project" value="InterPro"/>
</dbReference>
<dbReference type="CDD" id="cd04468">
    <property type="entry name" value="S1_eIF5A"/>
    <property type="match status" value="1"/>
</dbReference>
<evidence type="ECO:0000256" key="1">
    <source>
        <dbReference type="ARBA" id="ARBA00006016"/>
    </source>
</evidence>
<proteinExistence type="inferred from homology"/>
<dbReference type="Proteomes" id="UP001140949">
    <property type="component" value="Unassembled WGS sequence"/>
</dbReference>
<keyword evidence="6" id="KW-1185">Reference proteome</keyword>
<reference evidence="5" key="1">
    <citation type="journal article" date="2023" name="GigaByte">
        <title>Genome assembly of the bearded iris, Iris pallida Lam.</title>
        <authorList>
            <person name="Bruccoleri R.E."/>
            <person name="Oakeley E.J."/>
            <person name="Faust A.M.E."/>
            <person name="Altorfer M."/>
            <person name="Dessus-Babus S."/>
            <person name="Burckhardt D."/>
            <person name="Oertli M."/>
            <person name="Naumann U."/>
            <person name="Petersen F."/>
            <person name="Wong J."/>
        </authorList>
    </citation>
    <scope>NUCLEOTIDE SEQUENCE</scope>
    <source>
        <strain evidence="5">GSM-AAB239-AS_SAM_17_03QT</strain>
    </source>
</reference>
<dbReference type="GO" id="GO:0003743">
    <property type="term" value="F:translation initiation factor activity"/>
    <property type="evidence" value="ECO:0007669"/>
    <property type="project" value="UniProtKB-KW"/>
</dbReference>
<keyword evidence="5" id="KW-0396">Initiation factor</keyword>
<evidence type="ECO:0000256" key="3">
    <source>
        <dbReference type="ARBA" id="ARBA00023071"/>
    </source>
</evidence>
<keyword evidence="3" id="KW-0385">Hypusine</keyword>
<comment type="similarity">
    <text evidence="1">Belongs to the eIF-5A family.</text>
</comment>
<reference evidence="5" key="2">
    <citation type="submission" date="2023-04" db="EMBL/GenBank/DDBJ databases">
        <authorList>
            <person name="Bruccoleri R.E."/>
            <person name="Oakeley E.J."/>
            <person name="Faust A.-M."/>
            <person name="Dessus-Babus S."/>
            <person name="Altorfer M."/>
            <person name="Burckhardt D."/>
            <person name="Oertli M."/>
            <person name="Naumann U."/>
            <person name="Petersen F."/>
            <person name="Wong J."/>
        </authorList>
    </citation>
    <scope>NUCLEOTIDE SEQUENCE</scope>
    <source>
        <strain evidence="5">GSM-AAB239-AS_SAM_17_03QT</strain>
        <tissue evidence="5">Leaf</tissue>
    </source>
</reference>
<dbReference type="InterPro" id="IPR008991">
    <property type="entry name" value="Translation_prot_SH3-like_sf"/>
</dbReference>
<dbReference type="InterPro" id="IPR020189">
    <property type="entry name" value="IF5A_C"/>
</dbReference>
<keyword evidence="2" id="KW-0648">Protein biosynthesis</keyword>
<dbReference type="SUPFAM" id="SSF50249">
    <property type="entry name" value="Nucleic acid-binding proteins"/>
    <property type="match status" value="1"/>
</dbReference>
<sequence length="187" mass="20500">MSVQELHVSLEKHHSESKADAAVFKVRPCKIDRLQFVSKDDAEAGKTYSQWAGTICKNGYIVIKDRPCKVLDVIPVKTGKPGRDKYGFVGLDIFTRKKLQVVVPSSLCCDVPHVKCSDYQLINISEDGFVSLLTESGGTKDDLRLPTDEGLLTLIKDRLADGKDLVVSVICAMGEEGICKVTELGSK</sequence>
<dbReference type="GO" id="GO:0045905">
    <property type="term" value="P:positive regulation of translational termination"/>
    <property type="evidence" value="ECO:0007669"/>
    <property type="project" value="InterPro"/>
</dbReference>
<evidence type="ECO:0000313" key="6">
    <source>
        <dbReference type="Proteomes" id="UP001140949"/>
    </source>
</evidence>
<dbReference type="Gene3D" id="2.30.30.30">
    <property type="match status" value="1"/>
</dbReference>
<dbReference type="InterPro" id="IPR014722">
    <property type="entry name" value="Rib_uL2_dom2"/>
</dbReference>